<feature type="region of interest" description="Disordered" evidence="1">
    <location>
        <begin position="23"/>
        <end position="43"/>
    </location>
</feature>
<name>A0AAV1AIX2_VICFA</name>
<reference evidence="2 3" key="1">
    <citation type="submission" date="2023-01" db="EMBL/GenBank/DDBJ databases">
        <authorList>
            <person name="Kreplak J."/>
        </authorList>
    </citation>
    <scope>NUCLEOTIDE SEQUENCE [LARGE SCALE GENOMIC DNA]</scope>
</reference>
<proteinExistence type="predicted"/>
<evidence type="ECO:0000313" key="3">
    <source>
        <dbReference type="Proteomes" id="UP001157006"/>
    </source>
</evidence>
<keyword evidence="3" id="KW-1185">Reference proteome</keyword>
<feature type="compositionally biased region" description="Low complexity" evidence="1">
    <location>
        <begin position="28"/>
        <end position="42"/>
    </location>
</feature>
<dbReference type="Proteomes" id="UP001157006">
    <property type="component" value="Chromosome 4"/>
</dbReference>
<dbReference type="EMBL" id="OX451739">
    <property type="protein sequence ID" value="CAI8609060.1"/>
    <property type="molecule type" value="Genomic_DNA"/>
</dbReference>
<organism evidence="2 3">
    <name type="scientific">Vicia faba</name>
    <name type="common">Broad bean</name>
    <name type="synonym">Faba vulgaris</name>
    <dbReference type="NCBI Taxonomy" id="3906"/>
    <lineage>
        <taxon>Eukaryota</taxon>
        <taxon>Viridiplantae</taxon>
        <taxon>Streptophyta</taxon>
        <taxon>Embryophyta</taxon>
        <taxon>Tracheophyta</taxon>
        <taxon>Spermatophyta</taxon>
        <taxon>Magnoliopsida</taxon>
        <taxon>eudicotyledons</taxon>
        <taxon>Gunneridae</taxon>
        <taxon>Pentapetalae</taxon>
        <taxon>rosids</taxon>
        <taxon>fabids</taxon>
        <taxon>Fabales</taxon>
        <taxon>Fabaceae</taxon>
        <taxon>Papilionoideae</taxon>
        <taxon>50 kb inversion clade</taxon>
        <taxon>NPAAA clade</taxon>
        <taxon>Hologalegina</taxon>
        <taxon>IRL clade</taxon>
        <taxon>Fabeae</taxon>
        <taxon>Vicia</taxon>
    </lineage>
</organism>
<dbReference type="AlphaFoldDB" id="A0AAV1AIX2"/>
<gene>
    <name evidence="2" type="ORF">VFH_IV114840</name>
</gene>
<evidence type="ECO:0000313" key="2">
    <source>
        <dbReference type="EMBL" id="CAI8609060.1"/>
    </source>
</evidence>
<accession>A0AAV1AIX2</accession>
<evidence type="ECO:0000256" key="1">
    <source>
        <dbReference type="SAM" id="MobiDB-lite"/>
    </source>
</evidence>
<sequence length="126" mass="14334">MVLTEYKIKKTQFAGASSLNGQKNKKILSSSSPKLYSPSTSSFLESPEKLSLKRSPQISASTLQFRKESLFNSPFNSIFHNLTSPSTFSFYSFFNFYLHLHLQPQQAFTFSKSLKIHHIINTIFSA</sequence>
<protein>
    <submittedName>
        <fullName evidence="2">Uncharacterized protein</fullName>
    </submittedName>
</protein>